<protein>
    <submittedName>
        <fullName evidence="2">Uncharacterized protein</fullName>
    </submittedName>
</protein>
<evidence type="ECO:0000313" key="1">
    <source>
        <dbReference type="Proteomes" id="UP000887578"/>
    </source>
</evidence>
<organism evidence="1 2">
    <name type="scientific">Panagrolaimus davidi</name>
    <dbReference type="NCBI Taxonomy" id="227884"/>
    <lineage>
        <taxon>Eukaryota</taxon>
        <taxon>Metazoa</taxon>
        <taxon>Ecdysozoa</taxon>
        <taxon>Nematoda</taxon>
        <taxon>Chromadorea</taxon>
        <taxon>Rhabditida</taxon>
        <taxon>Tylenchina</taxon>
        <taxon>Panagrolaimomorpha</taxon>
        <taxon>Panagrolaimoidea</taxon>
        <taxon>Panagrolaimidae</taxon>
        <taxon>Panagrolaimus</taxon>
    </lineage>
</organism>
<dbReference type="Proteomes" id="UP000887578">
    <property type="component" value="Unplaced"/>
</dbReference>
<evidence type="ECO:0000313" key="2">
    <source>
        <dbReference type="WBParaSite" id="PDA_v2.g10910.t1"/>
    </source>
</evidence>
<sequence length="191" mass="22571">MEPNNDIKPDEIFQAVYEWAENQAMKNQNVENFNKNDVIKAEITPFLSNIEFKRMKPRFLTEYVVKRGFLFSYDELSNILGSIHFIHIHDDVKGNFVKCEEFLKADKSVYEWSENQAIVKNESNDKNINLYDAIKAEITPFLQFMKFKRMEPRFLTEYVVKRGFLFSYDELSNILGSIHDDVKGNFVVMLK</sequence>
<name>A0A914NZJ2_9BILA</name>
<accession>A0A914NZJ2</accession>
<dbReference type="AlphaFoldDB" id="A0A914NZJ2"/>
<proteinExistence type="predicted"/>
<dbReference type="WBParaSite" id="PDA_v2.g10910.t1">
    <property type="protein sequence ID" value="PDA_v2.g10910.t1"/>
    <property type="gene ID" value="PDA_v2.g10910"/>
</dbReference>
<keyword evidence="1" id="KW-1185">Reference proteome</keyword>
<reference evidence="2" key="1">
    <citation type="submission" date="2022-11" db="UniProtKB">
        <authorList>
            <consortium name="WormBaseParasite"/>
        </authorList>
    </citation>
    <scope>IDENTIFICATION</scope>
</reference>